<dbReference type="Pfam" id="PF04233">
    <property type="entry name" value="Phage_Mu_F"/>
    <property type="match status" value="1"/>
</dbReference>
<feature type="domain" description="Bacterial toxin 50" evidence="2">
    <location>
        <begin position="375"/>
        <end position="475"/>
    </location>
</feature>
<evidence type="ECO:0000259" key="1">
    <source>
        <dbReference type="Pfam" id="PF04233"/>
    </source>
</evidence>
<accession>A0ABU0AFB2</accession>
<dbReference type="Pfam" id="PF15542">
    <property type="entry name" value="Ntox50"/>
    <property type="match status" value="1"/>
</dbReference>
<evidence type="ECO:0000259" key="2">
    <source>
        <dbReference type="Pfam" id="PF15542"/>
    </source>
</evidence>
<dbReference type="InterPro" id="IPR029100">
    <property type="entry name" value="Ntox50"/>
</dbReference>
<comment type="caution">
    <text evidence="3">The sequence shown here is derived from an EMBL/GenBank/DDBJ whole genome shotgun (WGS) entry which is preliminary data.</text>
</comment>
<dbReference type="RefSeq" id="WP_307473935.1">
    <property type="nucleotide sequence ID" value="NZ_JAUSUB010000006.1"/>
</dbReference>
<gene>
    <name evidence="3" type="ORF">J2S17_001821</name>
</gene>
<dbReference type="NCBIfam" id="TIGR01641">
    <property type="entry name" value="phageSPP1_gp7"/>
    <property type="match status" value="1"/>
</dbReference>
<organism evidence="3 4">
    <name type="scientific">Cytobacillus purgationiresistens</name>
    <dbReference type="NCBI Taxonomy" id="863449"/>
    <lineage>
        <taxon>Bacteria</taxon>
        <taxon>Bacillati</taxon>
        <taxon>Bacillota</taxon>
        <taxon>Bacilli</taxon>
        <taxon>Bacillales</taxon>
        <taxon>Bacillaceae</taxon>
        <taxon>Cytobacillus</taxon>
    </lineage>
</organism>
<dbReference type="Proteomes" id="UP001238088">
    <property type="component" value="Unassembled WGS sequence"/>
</dbReference>
<feature type="domain" description="Phage head morphogenesis" evidence="1">
    <location>
        <begin position="196"/>
        <end position="303"/>
    </location>
</feature>
<evidence type="ECO:0000313" key="3">
    <source>
        <dbReference type="EMBL" id="MDQ0269949.1"/>
    </source>
</evidence>
<protein>
    <submittedName>
        <fullName evidence="3">SPP1 gp7 family putative phage head morphogenesis protein</fullName>
    </submittedName>
</protein>
<dbReference type="InterPro" id="IPR006528">
    <property type="entry name" value="Phage_head_morphogenesis_dom"/>
</dbReference>
<dbReference type="EMBL" id="JAUSUB010000006">
    <property type="protein sequence ID" value="MDQ0269949.1"/>
    <property type="molecule type" value="Genomic_DNA"/>
</dbReference>
<evidence type="ECO:0000313" key="4">
    <source>
        <dbReference type="Proteomes" id="UP001238088"/>
    </source>
</evidence>
<name>A0ABU0AFB2_9BACI</name>
<proteinExistence type="predicted"/>
<reference evidence="3 4" key="1">
    <citation type="submission" date="2023-07" db="EMBL/GenBank/DDBJ databases">
        <title>Genomic Encyclopedia of Type Strains, Phase IV (KMG-IV): sequencing the most valuable type-strain genomes for metagenomic binning, comparative biology and taxonomic classification.</title>
        <authorList>
            <person name="Goeker M."/>
        </authorList>
    </citation>
    <scope>NUCLEOTIDE SEQUENCE [LARGE SCALE GENOMIC DNA]</scope>
    <source>
        <strain evidence="3 4">DSM 23494</strain>
    </source>
</reference>
<keyword evidence="4" id="KW-1185">Reference proteome</keyword>
<sequence>MSKKYWESRSVQREMESQLIASKYLARMDESLREAQEDILKQIDTFYARYAKDNKVSLSEARKYLTAKELKDFKNIDLKRFREMSLAGNPEYDRILNATSYRARISRLEALNMQIEMRMVELYGGANGLQEYTYTGLTDVYNNSYYRTMHDLHKTGTIIGVVAATSDSSMKEILSYNWSGKEFSKRIWGHQAATRQSIQKELERSFASGRSLQRTTKSIMDITNVSRSRAEALVRTESNFFHGLAAQNSYVDAGIERYEILSTLDSRTSNICREQDGKIYKTKDYKPGETAPPFHVRCRTTTIPYFDESVYMVGEKRQSSDGLIDSMSYEEWYNESVLKPKQEAERIENEKRQSLISQIQSDIKGGEYKLQHSRNHFDKHNPAHKRYLDYVERNAAKGKQKPSHLIVSYEEADELVEKYAGTGEIKLTKSGKWNNKELIISQETIGVHVDQGTGKETPTNAFFIHYGKSGTHIIPTLK</sequence>